<feature type="binding site" evidence="8">
    <location>
        <position position="370"/>
    </location>
    <ligand>
        <name>[4Fe-4S] cluster</name>
        <dbReference type="ChEBI" id="CHEBI:49883"/>
        <label>1</label>
    </ligand>
</feature>
<dbReference type="NCBIfam" id="TIGR01945">
    <property type="entry name" value="rnfC"/>
    <property type="match status" value="1"/>
</dbReference>
<dbReference type="PANTHER" id="PTHR43034">
    <property type="entry name" value="ION-TRANSLOCATING OXIDOREDUCTASE COMPLEX SUBUNIT C"/>
    <property type="match status" value="1"/>
</dbReference>
<feature type="binding site" evidence="8">
    <location>
        <position position="373"/>
    </location>
    <ligand>
        <name>[4Fe-4S] cluster</name>
        <dbReference type="ChEBI" id="CHEBI:49883"/>
        <label>1</label>
    </ligand>
</feature>
<feature type="domain" description="4Fe-4S ferredoxin-type" evidence="9">
    <location>
        <begin position="358"/>
        <end position="387"/>
    </location>
</feature>
<dbReference type="PROSITE" id="PS00198">
    <property type="entry name" value="4FE4S_FER_1"/>
    <property type="match status" value="1"/>
</dbReference>
<protein>
    <recommendedName>
        <fullName evidence="8">Ion-translocating oxidoreductase complex subunit C</fullName>
        <ecNumber evidence="8">7.-.-.-</ecNumber>
    </recommendedName>
    <alternativeName>
        <fullName evidence="8">Rnf electron transport complex subunit C</fullName>
    </alternativeName>
</protein>
<evidence type="ECO:0000256" key="3">
    <source>
        <dbReference type="ARBA" id="ARBA00022723"/>
    </source>
</evidence>
<evidence type="ECO:0000256" key="4">
    <source>
        <dbReference type="ARBA" id="ARBA00022737"/>
    </source>
</evidence>
<dbReference type="SUPFAM" id="SSF46548">
    <property type="entry name" value="alpha-helical ferredoxin"/>
    <property type="match status" value="1"/>
</dbReference>
<keyword evidence="8" id="KW-1278">Translocase</keyword>
<reference evidence="10 11" key="1">
    <citation type="submission" date="2017-10" db="EMBL/GenBank/DDBJ databases">
        <title>Novel microbial diversity and functional potential in the marine mammal oral microbiome.</title>
        <authorList>
            <person name="Dudek N.K."/>
            <person name="Sun C.L."/>
            <person name="Burstein D."/>
            <person name="Kantor R.S."/>
            <person name="Aliaga Goltsman D.S."/>
            <person name="Bik E.M."/>
            <person name="Thomas B.C."/>
            <person name="Banfield J.F."/>
            <person name="Relman D.A."/>
        </authorList>
    </citation>
    <scope>NUCLEOTIDE SEQUENCE [LARGE SCALE GENOMIC DNA]</scope>
    <source>
        <strain evidence="10">DOLJORAL78_47_16</strain>
    </source>
</reference>
<dbReference type="Gene3D" id="3.10.20.600">
    <property type="match status" value="1"/>
</dbReference>
<dbReference type="GO" id="GO:0051539">
    <property type="term" value="F:4 iron, 4 sulfur cluster binding"/>
    <property type="evidence" value="ECO:0007669"/>
    <property type="project" value="UniProtKB-KW"/>
</dbReference>
<dbReference type="InterPro" id="IPR017900">
    <property type="entry name" value="4Fe4S_Fe_S_CS"/>
</dbReference>
<dbReference type="NCBIfam" id="NF003454">
    <property type="entry name" value="PRK05035.1"/>
    <property type="match status" value="1"/>
</dbReference>
<feature type="binding site" evidence="8">
    <location>
        <position position="406"/>
    </location>
    <ligand>
        <name>[4Fe-4S] cluster</name>
        <dbReference type="ChEBI" id="CHEBI:49883"/>
        <label>2</label>
    </ligand>
</feature>
<comment type="similarity">
    <text evidence="8">Belongs to the 4Fe4S bacterial-type ferredoxin family. RnfC subfamily.</text>
</comment>
<dbReference type="Pfam" id="PF10531">
    <property type="entry name" value="SLBB"/>
    <property type="match status" value="1"/>
</dbReference>
<comment type="function">
    <text evidence="8">Part of a membrane-bound complex that couples electron transfer with translocation of ions across the membrane.</text>
</comment>
<dbReference type="EMBL" id="PDSK01000093">
    <property type="protein sequence ID" value="PIE33947.1"/>
    <property type="molecule type" value="Genomic_DNA"/>
</dbReference>
<evidence type="ECO:0000313" key="11">
    <source>
        <dbReference type="Proteomes" id="UP000230821"/>
    </source>
</evidence>
<dbReference type="InterPro" id="IPR037225">
    <property type="entry name" value="Nuo51_FMN-bd_sf"/>
</dbReference>
<organism evidence="10 11">
    <name type="scientific">candidate division KSB3 bacterium</name>
    <dbReference type="NCBI Taxonomy" id="2044937"/>
    <lineage>
        <taxon>Bacteria</taxon>
        <taxon>candidate division KSB3</taxon>
    </lineage>
</organism>
<dbReference type="PANTHER" id="PTHR43034:SF2">
    <property type="entry name" value="ION-TRANSLOCATING OXIDOREDUCTASE COMPLEX SUBUNIT C"/>
    <property type="match status" value="1"/>
</dbReference>
<keyword evidence="3 8" id="KW-0479">Metal-binding</keyword>
<comment type="cofactor">
    <cofactor evidence="8">
        <name>[4Fe-4S] cluster</name>
        <dbReference type="ChEBI" id="CHEBI:49883"/>
    </cofactor>
    <text evidence="8">Binds 2 [4Fe-4S] clusters per subunit.</text>
</comment>
<dbReference type="InterPro" id="IPR017896">
    <property type="entry name" value="4Fe4S_Fe-S-bd"/>
</dbReference>
<evidence type="ECO:0000313" key="10">
    <source>
        <dbReference type="EMBL" id="PIE33947.1"/>
    </source>
</evidence>
<keyword evidence="7 8" id="KW-0411">Iron-sulfur</keyword>
<feature type="binding site" evidence="8">
    <location>
        <position position="377"/>
    </location>
    <ligand>
        <name>[4Fe-4S] cluster</name>
        <dbReference type="ChEBI" id="CHEBI:49883"/>
        <label>2</label>
    </ligand>
</feature>
<feature type="binding site" evidence="8">
    <location>
        <position position="412"/>
    </location>
    <ligand>
        <name>[4Fe-4S] cluster</name>
        <dbReference type="ChEBI" id="CHEBI:49883"/>
        <label>2</label>
    </ligand>
</feature>
<comment type="subcellular location">
    <subcellularLocation>
        <location evidence="8">Cell membrane</location>
        <topology evidence="8">Peripheral membrane protein</topology>
    </subcellularLocation>
</comment>
<proteinExistence type="inferred from homology"/>
<evidence type="ECO:0000256" key="6">
    <source>
        <dbReference type="ARBA" id="ARBA00023004"/>
    </source>
</evidence>
<dbReference type="GO" id="GO:0005886">
    <property type="term" value="C:plasma membrane"/>
    <property type="evidence" value="ECO:0007669"/>
    <property type="project" value="UniProtKB-SubCell"/>
</dbReference>
<feature type="binding site" evidence="8">
    <location>
        <position position="409"/>
    </location>
    <ligand>
        <name>[4Fe-4S] cluster</name>
        <dbReference type="ChEBI" id="CHEBI:49883"/>
        <label>2</label>
    </ligand>
</feature>
<dbReference type="HAMAP" id="MF_00461">
    <property type="entry name" value="RsxC_RnfC"/>
    <property type="match status" value="1"/>
</dbReference>
<dbReference type="SUPFAM" id="SSF142019">
    <property type="entry name" value="Nqo1 FMN-binding domain-like"/>
    <property type="match status" value="1"/>
</dbReference>
<keyword evidence="2 8" id="KW-0004">4Fe-4S</keyword>
<keyword evidence="8" id="KW-1003">Cell membrane</keyword>
<dbReference type="Pfam" id="PF13375">
    <property type="entry name" value="RnfC_N"/>
    <property type="match status" value="1"/>
</dbReference>
<dbReference type="Gene3D" id="3.30.70.20">
    <property type="match status" value="1"/>
</dbReference>
<keyword evidence="1 8" id="KW-0813">Transport</keyword>
<dbReference type="GO" id="GO:0009055">
    <property type="term" value="F:electron transfer activity"/>
    <property type="evidence" value="ECO:0007669"/>
    <property type="project" value="InterPro"/>
</dbReference>
<sequence>MELKTFKHGIHPTYYKELTKDKAPVDMPLPKEIIIPLQQHIGAPCKAVVKAKDEVAVGDVVGESEAFVSSPVHSSVSGVVKKVEPRPHPGGMMINSVVITTGEGQQALPARKEQKDASSFSPNEIKSAVKKAGLVGLGGAGFPTHVKLSPPKDKPIDTVVINGAECEPYLTSDHHMMLEQPEDLIYGTQLIMRALDAKKGYIGIEANKPQVLEKMTSLLAQDSDIDVLALEVKYPQGAEKMLIKAAVNRYVPAGGLPMDVGVNVNNATGAVAIARAVRDDMPVLERIVTVTGNGITEPQNVRVRVGTPIKDVIEFCGGLTTSAKKVILGGPMMGIAQSTLDVPVIKATGGILILTDAEISEIELHACIRCGKCVNACPMGLIPSKLGSFIEHKMFDKIEAYNVNDCMECGSCVYVCPTKRPMVQWIRVGKAVLRSRK</sequence>
<gene>
    <name evidence="8" type="primary">rnfC</name>
    <name evidence="10" type="ORF">CSA56_09315</name>
</gene>
<keyword evidence="8" id="KW-0472">Membrane</keyword>
<accession>A0A2G6KE53</accession>
<dbReference type="Gene3D" id="3.40.50.11540">
    <property type="entry name" value="NADH-ubiquinone oxidoreductase 51kDa subunit"/>
    <property type="match status" value="1"/>
</dbReference>
<keyword evidence="4 8" id="KW-0677">Repeat</keyword>
<dbReference type="GO" id="GO:0022900">
    <property type="term" value="P:electron transport chain"/>
    <property type="evidence" value="ECO:0007669"/>
    <property type="project" value="UniProtKB-UniRule"/>
</dbReference>
<evidence type="ECO:0000256" key="5">
    <source>
        <dbReference type="ARBA" id="ARBA00022982"/>
    </source>
</evidence>
<dbReference type="EC" id="7.-.-.-" evidence="8"/>
<evidence type="ECO:0000256" key="2">
    <source>
        <dbReference type="ARBA" id="ARBA00022485"/>
    </source>
</evidence>
<feature type="domain" description="4Fe-4S ferredoxin-type" evidence="9">
    <location>
        <begin position="397"/>
        <end position="426"/>
    </location>
</feature>
<keyword evidence="5 8" id="KW-0249">Electron transport</keyword>
<comment type="subunit">
    <text evidence="8">The complex is composed of six subunits: RnfA, RnfB, RnfC, RnfD, RnfE and RnfG.</text>
</comment>
<dbReference type="Pfam" id="PF13237">
    <property type="entry name" value="Fer4_10"/>
    <property type="match status" value="1"/>
</dbReference>
<dbReference type="Proteomes" id="UP000230821">
    <property type="component" value="Unassembled WGS sequence"/>
</dbReference>
<dbReference type="AlphaFoldDB" id="A0A2G6KE53"/>
<evidence type="ECO:0000256" key="7">
    <source>
        <dbReference type="ARBA" id="ARBA00023014"/>
    </source>
</evidence>
<feature type="binding site" evidence="8">
    <location>
        <position position="367"/>
    </location>
    <ligand>
        <name>[4Fe-4S] cluster</name>
        <dbReference type="ChEBI" id="CHEBI:49883"/>
        <label>1</label>
    </ligand>
</feature>
<dbReference type="InterPro" id="IPR026902">
    <property type="entry name" value="RnfC_N"/>
</dbReference>
<comment type="caution">
    <text evidence="10">The sequence shown here is derived from an EMBL/GenBank/DDBJ whole genome shotgun (WGS) entry which is preliminary data.</text>
</comment>
<dbReference type="GO" id="GO:0046872">
    <property type="term" value="F:metal ion binding"/>
    <property type="evidence" value="ECO:0007669"/>
    <property type="project" value="UniProtKB-KW"/>
</dbReference>
<evidence type="ECO:0000256" key="1">
    <source>
        <dbReference type="ARBA" id="ARBA00022448"/>
    </source>
</evidence>
<name>A0A2G6KE53_9BACT</name>
<evidence type="ECO:0000256" key="8">
    <source>
        <dbReference type="HAMAP-Rule" id="MF_00461"/>
    </source>
</evidence>
<dbReference type="InterPro" id="IPR019554">
    <property type="entry name" value="Soluble_ligand-bd"/>
</dbReference>
<feature type="binding site" evidence="8">
    <location>
        <position position="416"/>
    </location>
    <ligand>
        <name>[4Fe-4S] cluster</name>
        <dbReference type="ChEBI" id="CHEBI:49883"/>
        <label>1</label>
    </ligand>
</feature>
<dbReference type="Pfam" id="PF01512">
    <property type="entry name" value="Complex1_51K"/>
    <property type="match status" value="1"/>
</dbReference>
<keyword evidence="6 8" id="KW-0408">Iron</keyword>
<dbReference type="InterPro" id="IPR011538">
    <property type="entry name" value="Nuo51_FMN-bd"/>
</dbReference>
<dbReference type="PROSITE" id="PS51379">
    <property type="entry name" value="4FE4S_FER_2"/>
    <property type="match status" value="2"/>
</dbReference>
<evidence type="ECO:0000259" key="9">
    <source>
        <dbReference type="PROSITE" id="PS51379"/>
    </source>
</evidence>
<dbReference type="InterPro" id="IPR010208">
    <property type="entry name" value="Ion_transpt_RnfC/RsxC"/>
</dbReference>